<dbReference type="PANTHER" id="PTHR24269">
    <property type="entry name" value="KREMEN PROTEIN"/>
    <property type="match status" value="1"/>
</dbReference>
<feature type="signal peptide" evidence="7">
    <location>
        <begin position="1"/>
        <end position="22"/>
    </location>
</feature>
<keyword evidence="4" id="KW-1133">Transmembrane helix</keyword>
<feature type="domain" description="WSC" evidence="8">
    <location>
        <begin position="373"/>
        <end position="468"/>
    </location>
</feature>
<reference evidence="9 10" key="1">
    <citation type="submission" date="2020-05" db="EMBL/GenBank/DDBJ databases">
        <title>Identification and distribution of gene clusters putatively required for synthesis of sphingolipid metabolism inhibitors in phylogenetically diverse species of the filamentous fungus Fusarium.</title>
        <authorList>
            <person name="Kim H.-S."/>
            <person name="Busman M."/>
            <person name="Brown D.W."/>
            <person name="Divon H."/>
            <person name="Uhlig S."/>
            <person name="Proctor R.H."/>
        </authorList>
    </citation>
    <scope>NUCLEOTIDE SEQUENCE [LARGE SCALE GENOMIC DNA]</scope>
    <source>
        <strain evidence="9 10">NRRL 20693</strain>
    </source>
</reference>
<keyword evidence="3 7" id="KW-0732">Signal</keyword>
<gene>
    <name evidence="9" type="ORF">FHETE_7816</name>
</gene>
<accession>A0A8H5SZ82</accession>
<protein>
    <recommendedName>
        <fullName evidence="8">WSC domain-containing protein</fullName>
    </recommendedName>
</protein>
<dbReference type="Proteomes" id="UP000567885">
    <property type="component" value="Unassembled WGS sequence"/>
</dbReference>
<evidence type="ECO:0000256" key="5">
    <source>
        <dbReference type="ARBA" id="ARBA00023136"/>
    </source>
</evidence>
<evidence type="ECO:0000256" key="6">
    <source>
        <dbReference type="ARBA" id="ARBA00023180"/>
    </source>
</evidence>
<keyword evidence="6" id="KW-0325">Glycoprotein</keyword>
<evidence type="ECO:0000256" key="3">
    <source>
        <dbReference type="ARBA" id="ARBA00022729"/>
    </source>
</evidence>
<dbReference type="GO" id="GO:0005886">
    <property type="term" value="C:plasma membrane"/>
    <property type="evidence" value="ECO:0007669"/>
    <property type="project" value="TreeGrafter"/>
</dbReference>
<keyword evidence="10" id="KW-1185">Reference proteome</keyword>
<evidence type="ECO:0000259" key="8">
    <source>
        <dbReference type="PROSITE" id="PS51212"/>
    </source>
</evidence>
<proteinExistence type="predicted"/>
<dbReference type="InterPro" id="IPR002889">
    <property type="entry name" value="WSC_carb-bd"/>
</dbReference>
<comment type="caution">
    <text evidence="9">The sequence shown here is derived from an EMBL/GenBank/DDBJ whole genome shotgun (WGS) entry which is preliminary data.</text>
</comment>
<evidence type="ECO:0000256" key="1">
    <source>
        <dbReference type="ARBA" id="ARBA00004167"/>
    </source>
</evidence>
<feature type="chain" id="PRO_5034661323" description="WSC domain-containing protein" evidence="7">
    <location>
        <begin position="23"/>
        <end position="695"/>
    </location>
</feature>
<feature type="domain" description="WSC" evidence="8">
    <location>
        <begin position="498"/>
        <end position="587"/>
    </location>
</feature>
<evidence type="ECO:0000256" key="7">
    <source>
        <dbReference type="SAM" id="SignalP"/>
    </source>
</evidence>
<dbReference type="PROSITE" id="PS51212">
    <property type="entry name" value="WSC"/>
    <property type="match status" value="3"/>
</dbReference>
<sequence length="695" mass="77285">MTRLNILHIALFLWVALTAAQASASTRLTPQGCYEGRPRHARLGGVSRHREDCAKTCVRLGRRIVAFGSINCFCADESAYLKSHRVDNDRCQHCSPAEGPHCAQDRAEVYSVFKIEVNQPNSNERLERVSVQSDETKSPPTRGQITAHGCYQAFSRSMVTRGMIDDSNTRVECAMSCAKEGMPVAIFMVYACFCAKKYPRDSGKVAPNKCFMPCLSDNDDRCQRTGELDSHDSVYASVYNTGLGIRVETDLDFSTYPGPEKTSPDNSESYNHTPLACIRNLPLSLSTYRRYDLNHPSKCQRFCTKMGKGYAYMKEKDCRCSNEFPRKSLELSENQCDILCPESDLLCGGKMAYSIYSVGSKEKPVFKSEPSPGRQVARCFSEVPSNAISMAAGWLDENNYHESCLEACKSVQKPVAFMREYQCICAETYPRRSTSVPDQGCYYPCIGDSFYSCGGYLSGATYSAYRTAFRGGRYRIGEAAEGSKPFTEIFATIALASKTTIQGCYSHQPDYAVLKQFRDRNSAYGCVHYCRQQGKAVAAVRDGWCSCTDTYPSDNFKVDHHKCNIPCTGSNMEICGGLGTWSIWNTGADFDKTSDRLEINKVKVEGNETRHGVYLGDSPAAKQQCSHSGLESIYETSSWIMERMAKFAHGAGEVVSGFLDNAQDVFDACLWNVMVFTTNIMYKLGWMSGEGGVDL</sequence>
<dbReference type="InterPro" id="IPR051836">
    <property type="entry name" value="Kremen_rcpt"/>
</dbReference>
<dbReference type="AlphaFoldDB" id="A0A8H5SZ82"/>
<evidence type="ECO:0000313" key="10">
    <source>
        <dbReference type="Proteomes" id="UP000567885"/>
    </source>
</evidence>
<evidence type="ECO:0000256" key="2">
    <source>
        <dbReference type="ARBA" id="ARBA00022692"/>
    </source>
</evidence>
<dbReference type="SMART" id="SM00321">
    <property type="entry name" value="WSC"/>
    <property type="match status" value="2"/>
</dbReference>
<dbReference type="PANTHER" id="PTHR24269:SF16">
    <property type="entry name" value="PROTEIN SLG1"/>
    <property type="match status" value="1"/>
</dbReference>
<comment type="subcellular location">
    <subcellularLocation>
        <location evidence="1">Membrane</location>
        <topology evidence="1">Single-pass membrane protein</topology>
    </subcellularLocation>
</comment>
<evidence type="ECO:0000256" key="4">
    <source>
        <dbReference type="ARBA" id="ARBA00022989"/>
    </source>
</evidence>
<dbReference type="EMBL" id="JAAGWQ010000159">
    <property type="protein sequence ID" value="KAF5662710.1"/>
    <property type="molecule type" value="Genomic_DNA"/>
</dbReference>
<keyword evidence="5" id="KW-0472">Membrane</keyword>
<keyword evidence="2" id="KW-0812">Transmembrane</keyword>
<dbReference type="OrthoDB" id="2019572at2759"/>
<evidence type="ECO:0000313" key="9">
    <source>
        <dbReference type="EMBL" id="KAF5662710.1"/>
    </source>
</evidence>
<dbReference type="Pfam" id="PF01822">
    <property type="entry name" value="WSC"/>
    <property type="match status" value="4"/>
</dbReference>
<name>A0A8H5SZ82_FUSHE</name>
<feature type="domain" description="WSC" evidence="8">
    <location>
        <begin position="271"/>
        <end position="359"/>
    </location>
</feature>
<organism evidence="9 10">
    <name type="scientific">Fusarium heterosporum</name>
    <dbReference type="NCBI Taxonomy" id="42747"/>
    <lineage>
        <taxon>Eukaryota</taxon>
        <taxon>Fungi</taxon>
        <taxon>Dikarya</taxon>
        <taxon>Ascomycota</taxon>
        <taxon>Pezizomycotina</taxon>
        <taxon>Sordariomycetes</taxon>
        <taxon>Hypocreomycetidae</taxon>
        <taxon>Hypocreales</taxon>
        <taxon>Nectriaceae</taxon>
        <taxon>Fusarium</taxon>
        <taxon>Fusarium heterosporum species complex</taxon>
    </lineage>
</organism>